<reference evidence="2" key="1">
    <citation type="submission" date="2014-01" db="EMBL/GenBank/DDBJ databases">
        <authorList>
            <person name="Aslett M."/>
        </authorList>
    </citation>
    <scope>NUCLEOTIDE SEQUENCE</scope>
</reference>
<gene>
    <name evidence="2" type="ORF">TTRE_0000039201</name>
</gene>
<dbReference type="InterPro" id="IPR013087">
    <property type="entry name" value="Znf_C2H2_type"/>
</dbReference>
<proteinExistence type="predicted"/>
<dbReference type="AlphaFoldDB" id="A0A077YXG1"/>
<feature type="domain" description="C2H2-type" evidence="1">
    <location>
        <begin position="185"/>
        <end position="208"/>
    </location>
</feature>
<dbReference type="STRING" id="36087.A0A077YXG1"/>
<dbReference type="InterPro" id="IPR039258">
    <property type="entry name" value="ZNF511"/>
</dbReference>
<accession>A0A077YXG1</accession>
<feature type="domain" description="C2H2-type" evidence="1">
    <location>
        <begin position="153"/>
        <end position="174"/>
    </location>
</feature>
<dbReference type="SMART" id="SM00355">
    <property type="entry name" value="ZnF_C2H2"/>
    <property type="match status" value="3"/>
</dbReference>
<reference evidence="2" key="2">
    <citation type="submission" date="2014-03" db="EMBL/GenBank/DDBJ databases">
        <title>The whipworm genome and dual-species transcriptomics of an intimate host-pathogen interaction.</title>
        <authorList>
            <person name="Foth B.J."/>
            <person name="Tsai I.J."/>
            <person name="Reid A.J."/>
            <person name="Bancroft A.J."/>
            <person name="Nichol S."/>
            <person name="Tracey A."/>
            <person name="Holroyd N."/>
            <person name="Cotton J.A."/>
            <person name="Stanley E.J."/>
            <person name="Zarowiecki M."/>
            <person name="Liu J.Z."/>
            <person name="Huckvale T."/>
            <person name="Cooper P.J."/>
            <person name="Grencis R.K."/>
            <person name="Berriman M."/>
        </authorList>
    </citation>
    <scope>NUCLEOTIDE SEQUENCE [LARGE SCALE GENOMIC DNA]</scope>
</reference>
<name>A0A077YXG1_TRITR</name>
<sequence length="221" mass="25182">MFCYALLLPTIACGVGKFLFGKITTDPLKRALLGGAATILAKGVCVVYYKYNQISRSRNSIILNFDDFDEEPCCRQVMEPKKFFYFPDSEFFKDGNELCCLRSVLCAKRELLVDNLPCAKSRQFGCEHAGCSEVIVNESDYQAHCLSNHAFKCMSCKRAYPSAHLLDLHIAENHNPMQIAPSFRCFVPSCLEVFSLQSDRRDHYITVHNFPPDFRYDTRNG</sequence>
<dbReference type="PANTHER" id="PTHR21354">
    <property type="entry name" value="ZINC FINGER PROTEIN 511"/>
    <property type="match status" value="1"/>
</dbReference>
<evidence type="ECO:0000259" key="1">
    <source>
        <dbReference type="PROSITE" id="PS00028"/>
    </source>
</evidence>
<dbReference type="PROSITE" id="PS00028">
    <property type="entry name" value="ZINC_FINGER_C2H2_1"/>
    <property type="match status" value="2"/>
</dbReference>
<dbReference type="OrthoDB" id="18440at2759"/>
<dbReference type="EMBL" id="HG805815">
    <property type="protein sequence ID" value="CDW52133.1"/>
    <property type="molecule type" value="Genomic_DNA"/>
</dbReference>
<organism evidence="2 3">
    <name type="scientific">Trichuris trichiura</name>
    <name type="common">Whipworm</name>
    <name type="synonym">Trichocephalus trichiurus</name>
    <dbReference type="NCBI Taxonomy" id="36087"/>
    <lineage>
        <taxon>Eukaryota</taxon>
        <taxon>Metazoa</taxon>
        <taxon>Ecdysozoa</taxon>
        <taxon>Nematoda</taxon>
        <taxon>Enoplea</taxon>
        <taxon>Dorylaimia</taxon>
        <taxon>Trichinellida</taxon>
        <taxon>Trichuridae</taxon>
        <taxon>Trichuris</taxon>
    </lineage>
</organism>
<dbReference type="Proteomes" id="UP000030665">
    <property type="component" value="Unassembled WGS sequence"/>
</dbReference>
<dbReference type="PANTHER" id="PTHR21354:SF0">
    <property type="entry name" value="ZINC FINGER PROTEIN 511"/>
    <property type="match status" value="1"/>
</dbReference>
<protein>
    <submittedName>
        <fullName evidence="2">Zinc finger protein 511</fullName>
    </submittedName>
</protein>
<keyword evidence="3" id="KW-1185">Reference proteome</keyword>
<evidence type="ECO:0000313" key="2">
    <source>
        <dbReference type="EMBL" id="CDW52133.1"/>
    </source>
</evidence>
<evidence type="ECO:0000313" key="3">
    <source>
        <dbReference type="Proteomes" id="UP000030665"/>
    </source>
</evidence>